<evidence type="ECO:0000313" key="8">
    <source>
        <dbReference type="EMBL" id="MEQ7846632.1"/>
    </source>
</evidence>
<keyword evidence="6 7" id="KW-0460">Magnesium</keyword>
<gene>
    <name evidence="8" type="ORF">V6R90_05020</name>
</gene>
<evidence type="ECO:0000256" key="4">
    <source>
        <dbReference type="ARBA" id="ARBA00022723"/>
    </source>
</evidence>
<evidence type="ECO:0000256" key="3">
    <source>
        <dbReference type="ARBA" id="ARBA00009759"/>
    </source>
</evidence>
<dbReference type="Gene3D" id="3.30.540.10">
    <property type="entry name" value="Fructose-1,6-Bisphosphatase, subunit A, domain 1"/>
    <property type="match status" value="1"/>
</dbReference>
<keyword evidence="9" id="KW-1185">Reference proteome</keyword>
<dbReference type="PROSITE" id="PS00630">
    <property type="entry name" value="IMP_2"/>
    <property type="match status" value="1"/>
</dbReference>
<dbReference type="InterPro" id="IPR033942">
    <property type="entry name" value="IMPase"/>
</dbReference>
<comment type="caution">
    <text evidence="8">The sequence shown here is derived from an EMBL/GenBank/DDBJ whole genome shotgun (WGS) entry which is preliminary data.</text>
</comment>
<dbReference type="Pfam" id="PF00459">
    <property type="entry name" value="Inositol_P"/>
    <property type="match status" value="1"/>
</dbReference>
<reference evidence="8 9" key="1">
    <citation type="submission" date="2024-02" db="EMBL/GenBank/DDBJ databases">
        <title>Full genome sequence of Nocardioides kribbensis.</title>
        <authorList>
            <person name="Poletto B.L."/>
            <person name="Silva G."/>
            <person name="Galante D."/>
            <person name="Campos K.R."/>
            <person name="Santos M.B.N."/>
            <person name="Sacchi C.T."/>
        </authorList>
    </citation>
    <scope>NUCLEOTIDE SEQUENCE [LARGE SCALE GENOMIC DNA]</scope>
    <source>
        <strain evidence="8 9">O4R</strain>
    </source>
</reference>
<dbReference type="Gene3D" id="3.40.190.80">
    <property type="match status" value="1"/>
</dbReference>
<evidence type="ECO:0000313" key="9">
    <source>
        <dbReference type="Proteomes" id="UP001482520"/>
    </source>
</evidence>
<proteinExistence type="inferred from homology"/>
<sequence>MSGPADRSAPAAPADLAAIALAVAREAAELVRERRARGVEVAATKTSDIDIVTEVDRASEVLIRRRLLEHRPDDAILGEEGDDHAGSSGVRWVVDPIDGTVNFLYGIRQYAVSIAAERDGEVVAGVVLNVADGHTYLAHTGPAGADDRTGAVATRDGEPIAVRAAQPLAEMLVGTGFSYDRGVRVLQAQALVDLLPRVRDVRRLGSAALDLCAVAEGSLDAYVEEGVQPWDHAAGGLVARLAGARTELLTGVGGLPLMVAAGAETFDTFRDAVHGAGFAVGGPTAPATTPTATGAGL</sequence>
<dbReference type="Proteomes" id="UP001482520">
    <property type="component" value="Unassembled WGS sequence"/>
</dbReference>
<keyword evidence="4 7" id="KW-0479">Metal-binding</keyword>
<accession>A0ABV1NVU5</accession>
<dbReference type="InterPro" id="IPR020550">
    <property type="entry name" value="Inositol_monophosphatase_CS"/>
</dbReference>
<dbReference type="InterPro" id="IPR020583">
    <property type="entry name" value="Inositol_monoP_metal-BS"/>
</dbReference>
<evidence type="ECO:0000256" key="7">
    <source>
        <dbReference type="RuleBase" id="RU364068"/>
    </source>
</evidence>
<evidence type="ECO:0000256" key="2">
    <source>
        <dbReference type="ARBA" id="ARBA00001946"/>
    </source>
</evidence>
<dbReference type="EC" id="3.1.3.25" evidence="7"/>
<dbReference type="EMBL" id="JBEGDP010000003">
    <property type="protein sequence ID" value="MEQ7846632.1"/>
    <property type="molecule type" value="Genomic_DNA"/>
</dbReference>
<dbReference type="PANTHER" id="PTHR20854">
    <property type="entry name" value="INOSITOL MONOPHOSPHATASE"/>
    <property type="match status" value="1"/>
</dbReference>
<dbReference type="SUPFAM" id="SSF56655">
    <property type="entry name" value="Carbohydrate phosphatase"/>
    <property type="match status" value="1"/>
</dbReference>
<name>A0ABV1NVU5_9ACTN</name>
<keyword evidence="5 7" id="KW-0378">Hydrolase</keyword>
<dbReference type="GO" id="GO:0016787">
    <property type="term" value="F:hydrolase activity"/>
    <property type="evidence" value="ECO:0007669"/>
    <property type="project" value="UniProtKB-KW"/>
</dbReference>
<dbReference type="RefSeq" id="WP_349803968.1">
    <property type="nucleotide sequence ID" value="NZ_JBEGDP010000003.1"/>
</dbReference>
<dbReference type="PROSITE" id="PS00629">
    <property type="entry name" value="IMP_1"/>
    <property type="match status" value="1"/>
</dbReference>
<organism evidence="8 9">
    <name type="scientific">Nocardioides kribbensis</name>
    <dbReference type="NCBI Taxonomy" id="305517"/>
    <lineage>
        <taxon>Bacteria</taxon>
        <taxon>Bacillati</taxon>
        <taxon>Actinomycetota</taxon>
        <taxon>Actinomycetes</taxon>
        <taxon>Propionibacteriales</taxon>
        <taxon>Nocardioidaceae</taxon>
        <taxon>Nocardioides</taxon>
    </lineage>
</organism>
<dbReference type="PANTHER" id="PTHR20854:SF4">
    <property type="entry name" value="INOSITOL-1-MONOPHOSPHATASE-RELATED"/>
    <property type="match status" value="1"/>
</dbReference>
<comment type="similarity">
    <text evidence="3 7">Belongs to the inositol monophosphatase superfamily.</text>
</comment>
<dbReference type="PRINTS" id="PR00377">
    <property type="entry name" value="IMPHPHTASES"/>
</dbReference>
<protein>
    <recommendedName>
        <fullName evidence="7">Inositol-1-monophosphatase</fullName>
        <ecNumber evidence="7">3.1.3.25</ecNumber>
    </recommendedName>
</protein>
<comment type="catalytic activity">
    <reaction evidence="1 7">
        <text>a myo-inositol phosphate + H2O = myo-inositol + phosphate</text>
        <dbReference type="Rhea" id="RHEA:24056"/>
        <dbReference type="ChEBI" id="CHEBI:15377"/>
        <dbReference type="ChEBI" id="CHEBI:17268"/>
        <dbReference type="ChEBI" id="CHEBI:43474"/>
        <dbReference type="ChEBI" id="CHEBI:84139"/>
        <dbReference type="EC" id="3.1.3.25"/>
    </reaction>
</comment>
<evidence type="ECO:0000256" key="6">
    <source>
        <dbReference type="ARBA" id="ARBA00022842"/>
    </source>
</evidence>
<dbReference type="InterPro" id="IPR000760">
    <property type="entry name" value="Inositol_monophosphatase-like"/>
</dbReference>
<comment type="cofactor">
    <cofactor evidence="2 7">
        <name>Mg(2+)</name>
        <dbReference type="ChEBI" id="CHEBI:18420"/>
    </cofactor>
</comment>
<dbReference type="CDD" id="cd01639">
    <property type="entry name" value="IMPase"/>
    <property type="match status" value="1"/>
</dbReference>
<evidence type="ECO:0000256" key="1">
    <source>
        <dbReference type="ARBA" id="ARBA00001033"/>
    </source>
</evidence>
<evidence type="ECO:0000256" key="5">
    <source>
        <dbReference type="ARBA" id="ARBA00022801"/>
    </source>
</evidence>